<dbReference type="PROSITE" id="PS50263">
    <property type="entry name" value="CN_HYDROLASE"/>
    <property type="match status" value="1"/>
</dbReference>
<reference evidence="3" key="1">
    <citation type="submission" date="2018-12" db="EMBL/GenBank/DDBJ databases">
        <authorList>
            <person name="Sun L."/>
            <person name="Chen Z."/>
        </authorList>
    </citation>
    <scope>NUCLEOTIDE SEQUENCE [LARGE SCALE GENOMIC DNA]</scope>
    <source>
        <strain evidence="3">DSM 16012</strain>
    </source>
</reference>
<dbReference type="InterPro" id="IPR044083">
    <property type="entry name" value="RamA-like"/>
</dbReference>
<dbReference type="CDD" id="cd07576">
    <property type="entry name" value="R-amidase_like"/>
    <property type="match status" value="1"/>
</dbReference>
<dbReference type="InterPro" id="IPR003010">
    <property type="entry name" value="C-N_Hydrolase"/>
</dbReference>
<dbReference type="PANTHER" id="PTHR23088">
    <property type="entry name" value="NITRILASE-RELATED"/>
    <property type="match status" value="1"/>
</dbReference>
<feature type="domain" description="CN hydrolase" evidence="2">
    <location>
        <begin position="24"/>
        <end position="256"/>
    </location>
</feature>
<dbReference type="AlphaFoldDB" id="A0A451GCN2"/>
<proteinExistence type="inferred from homology"/>
<dbReference type="InterPro" id="IPR036526">
    <property type="entry name" value="C-N_Hydrolase_sf"/>
</dbReference>
<comment type="caution">
    <text evidence="3">The sequence shown here is derived from an EMBL/GenBank/DDBJ whole genome shotgun (WGS) entry which is preliminary data.</text>
</comment>
<evidence type="ECO:0000259" key="2">
    <source>
        <dbReference type="PROSITE" id="PS50263"/>
    </source>
</evidence>
<evidence type="ECO:0000313" key="4">
    <source>
        <dbReference type="Proteomes" id="UP000273811"/>
    </source>
</evidence>
<evidence type="ECO:0000256" key="1">
    <source>
        <dbReference type="ARBA" id="ARBA00010613"/>
    </source>
</evidence>
<dbReference type="EMBL" id="QYTU02000007">
    <property type="protein sequence ID" value="RWR13129.1"/>
    <property type="molecule type" value="Genomic_DNA"/>
</dbReference>
<dbReference type="OrthoDB" id="9811121at2"/>
<dbReference type="Proteomes" id="UP000273811">
    <property type="component" value="Unassembled WGS sequence"/>
</dbReference>
<dbReference type="Gene3D" id="3.60.110.10">
    <property type="entry name" value="Carbon-nitrogen hydrolase"/>
    <property type="match status" value="1"/>
</dbReference>
<keyword evidence="4" id="KW-1185">Reference proteome</keyword>
<accession>A0A451GCN2</accession>
<evidence type="ECO:0000313" key="3">
    <source>
        <dbReference type="EMBL" id="RWR13129.1"/>
    </source>
</evidence>
<comment type="similarity">
    <text evidence="1">Belongs to the carbon-nitrogen hydrolase superfamily. NIT1/NIT2 family.</text>
</comment>
<name>A0A451GCN2_9BACI</name>
<dbReference type="SUPFAM" id="SSF56317">
    <property type="entry name" value="Carbon-nitrogen hydrolase"/>
    <property type="match status" value="1"/>
</dbReference>
<dbReference type="PANTHER" id="PTHR23088:SF27">
    <property type="entry name" value="DEAMINATED GLUTATHIONE AMIDASE"/>
    <property type="match status" value="1"/>
</dbReference>
<dbReference type="GO" id="GO:0016787">
    <property type="term" value="F:hydrolase activity"/>
    <property type="evidence" value="ECO:0007669"/>
    <property type="project" value="UniProtKB-KW"/>
</dbReference>
<dbReference type="Pfam" id="PF00795">
    <property type="entry name" value="CN_hydrolase"/>
    <property type="match status" value="1"/>
</dbReference>
<organism evidence="3 4">
    <name type="scientific">Siminovitchia fortis</name>
    <dbReference type="NCBI Taxonomy" id="254758"/>
    <lineage>
        <taxon>Bacteria</taxon>
        <taxon>Bacillati</taxon>
        <taxon>Bacillota</taxon>
        <taxon>Bacilli</taxon>
        <taxon>Bacillales</taxon>
        <taxon>Bacillaceae</taxon>
        <taxon>Siminovitchia</taxon>
    </lineage>
</organism>
<sequence length="292" mass="32967">MRVVYRSMKYKEKKYQEAFMMKKIDIALAQLICEDGKAENNLARLDHVVDEYGQSHDLILFPETFIAGFPPPEVCRTLAEPLDGPIVKHLERKAREADTSIVVGLYEKEGENIYNTTVLVGPAGLLLSYRKVHLFPGEEKAVKAGNCFRSCNWQGTKVGLLICYDIEYPETARAVASMGTELLLVTDGNWEGPVHRVAVQARAQENQMFVALTNRLGQLEDEDITFCGESVIVDPYGRIIAEAGREEEVLSASLDLSLIQESKQQYDYLKERRVPLNIPSKEIEKGVWEIKI</sequence>
<gene>
    <name evidence="3" type="ORF">D4N35_004980</name>
</gene>
<protein>
    <submittedName>
        <fullName evidence="3">Carbon-nitrogen hydrolase family protein</fullName>
    </submittedName>
</protein>
<keyword evidence="3" id="KW-0378">Hydrolase</keyword>